<dbReference type="PANTHER" id="PTHR34848">
    <property type="match status" value="1"/>
</dbReference>
<evidence type="ECO:0000256" key="12">
    <source>
        <dbReference type="ARBA" id="ARBA00022840"/>
    </source>
</evidence>
<keyword evidence="16" id="KW-1185">Reference proteome</keyword>
<comment type="catalytic activity">
    <reaction evidence="1 14">
        <text>adenosylcob(III)inamide + ATP = adenosylcob(III)inamide phosphate + ADP + H(+)</text>
        <dbReference type="Rhea" id="RHEA:15769"/>
        <dbReference type="ChEBI" id="CHEBI:2480"/>
        <dbReference type="ChEBI" id="CHEBI:15378"/>
        <dbReference type="ChEBI" id="CHEBI:30616"/>
        <dbReference type="ChEBI" id="CHEBI:58502"/>
        <dbReference type="ChEBI" id="CHEBI:456216"/>
        <dbReference type="EC" id="2.7.1.156"/>
    </reaction>
</comment>
<dbReference type="EC" id="2.7.1.156" evidence="14"/>
<reference evidence="16" key="1">
    <citation type="journal article" date="2019" name="Int. J. Syst. Evol. Microbiol.">
        <title>The Global Catalogue of Microorganisms (GCM) 10K type strain sequencing project: providing services to taxonomists for standard genome sequencing and annotation.</title>
        <authorList>
            <consortium name="The Broad Institute Genomics Platform"/>
            <consortium name="The Broad Institute Genome Sequencing Center for Infectious Disease"/>
            <person name="Wu L."/>
            <person name="Ma J."/>
        </authorList>
    </citation>
    <scope>NUCLEOTIDE SEQUENCE [LARGE SCALE GENOMIC DNA]</scope>
    <source>
        <strain evidence="16">JCM 32226</strain>
    </source>
</reference>
<accession>A0ABP8PXP6</accession>
<dbReference type="RefSeq" id="WP_345009298.1">
    <property type="nucleotide sequence ID" value="NZ_BAABFC010000001.1"/>
</dbReference>
<comment type="catalytic activity">
    <reaction evidence="3">
        <text>adenosylcob(III)inamide + GTP = adenosylcob(III)inamide phosphate + GDP + H(+)</text>
        <dbReference type="Rhea" id="RHEA:15765"/>
        <dbReference type="ChEBI" id="CHEBI:2480"/>
        <dbReference type="ChEBI" id="CHEBI:15378"/>
        <dbReference type="ChEBI" id="CHEBI:37565"/>
        <dbReference type="ChEBI" id="CHEBI:58189"/>
        <dbReference type="ChEBI" id="CHEBI:58502"/>
        <dbReference type="EC" id="2.7.1.156"/>
    </reaction>
</comment>
<dbReference type="NCBIfam" id="NF004469">
    <property type="entry name" value="PRK05800.1"/>
    <property type="match status" value="1"/>
</dbReference>
<dbReference type="PIRSF" id="PIRSF006135">
    <property type="entry name" value="CobU"/>
    <property type="match status" value="1"/>
</dbReference>
<organism evidence="15 16">
    <name type="scientific">Pseudaeromonas paramecii</name>
    <dbReference type="NCBI Taxonomy" id="2138166"/>
    <lineage>
        <taxon>Bacteria</taxon>
        <taxon>Pseudomonadati</taxon>
        <taxon>Pseudomonadota</taxon>
        <taxon>Gammaproteobacteria</taxon>
        <taxon>Aeromonadales</taxon>
        <taxon>Aeromonadaceae</taxon>
        <taxon>Pseudaeromonas</taxon>
    </lineage>
</organism>
<keyword evidence="12 14" id="KW-0067">ATP-binding</keyword>
<dbReference type="EC" id="2.7.7.62" evidence="14"/>
<comment type="pathway">
    <text evidence="6 14">Cofactor biosynthesis; adenosylcobalamin biosynthesis; adenosylcobalamin from cob(II)yrinate a,c-diamide: step 5/7.</text>
</comment>
<evidence type="ECO:0000256" key="14">
    <source>
        <dbReference type="PIRNR" id="PIRNR006135"/>
    </source>
</evidence>
<evidence type="ECO:0000256" key="13">
    <source>
        <dbReference type="ARBA" id="ARBA00023134"/>
    </source>
</evidence>
<keyword evidence="15" id="KW-0548">Nucleotidyltransferase</keyword>
<keyword evidence="9 14" id="KW-0808">Transferase</keyword>
<evidence type="ECO:0000313" key="16">
    <source>
        <dbReference type="Proteomes" id="UP001501321"/>
    </source>
</evidence>
<dbReference type="GO" id="GO:0016779">
    <property type="term" value="F:nucleotidyltransferase activity"/>
    <property type="evidence" value="ECO:0007669"/>
    <property type="project" value="UniProtKB-KW"/>
</dbReference>
<keyword evidence="10 14" id="KW-0547">Nucleotide-binding</keyword>
<dbReference type="EMBL" id="BAABFC010000001">
    <property type="protein sequence ID" value="GAA4493093.1"/>
    <property type="molecule type" value="Genomic_DNA"/>
</dbReference>
<comment type="caution">
    <text evidence="15">The sequence shown here is derived from an EMBL/GenBank/DDBJ whole genome shotgun (WGS) entry which is preliminary data.</text>
</comment>
<comment type="similarity">
    <text evidence="7 14">Belongs to the CobU/CobP family.</text>
</comment>
<comment type="catalytic activity">
    <reaction evidence="2 14">
        <text>adenosylcob(III)inamide phosphate + GTP + H(+) = adenosylcob(III)inamide-GDP + diphosphate</text>
        <dbReference type="Rhea" id="RHEA:22712"/>
        <dbReference type="ChEBI" id="CHEBI:15378"/>
        <dbReference type="ChEBI" id="CHEBI:33019"/>
        <dbReference type="ChEBI" id="CHEBI:37565"/>
        <dbReference type="ChEBI" id="CHEBI:58502"/>
        <dbReference type="ChEBI" id="CHEBI:60487"/>
        <dbReference type="EC" id="2.7.7.62"/>
    </reaction>
</comment>
<name>A0ABP8PXP6_9GAMM</name>
<dbReference type="PANTHER" id="PTHR34848:SF1">
    <property type="entry name" value="BIFUNCTIONAL ADENOSYLCOBALAMIN BIOSYNTHESIS PROTEIN COBU"/>
    <property type="match status" value="1"/>
</dbReference>
<evidence type="ECO:0000256" key="8">
    <source>
        <dbReference type="ARBA" id="ARBA00022573"/>
    </source>
</evidence>
<keyword evidence="8 14" id="KW-0169">Cobalamin biosynthesis</keyword>
<keyword evidence="13 14" id="KW-0342">GTP-binding</keyword>
<dbReference type="GO" id="GO:0016301">
    <property type="term" value="F:kinase activity"/>
    <property type="evidence" value="ECO:0007669"/>
    <property type="project" value="UniProtKB-KW"/>
</dbReference>
<gene>
    <name evidence="15" type="primary">cobU</name>
    <name evidence="15" type="ORF">GCM10023095_02730</name>
</gene>
<comment type="function">
    <text evidence="4 14">Catalyzes ATP-dependent phosphorylation of adenosylcobinamide and addition of GMP to adenosylcobinamide phosphate.</text>
</comment>
<dbReference type="InterPro" id="IPR003203">
    <property type="entry name" value="CobU/CobP"/>
</dbReference>
<evidence type="ECO:0000256" key="6">
    <source>
        <dbReference type="ARBA" id="ARBA00005159"/>
    </source>
</evidence>
<sequence>MAHVTLILGGARSGKSALAERLAQDSGLAVTYIATAQAGDAEMAARIAHHRARRPAHWRLVEAPLALASTLAREADTHTLLLVDCLTLWLTNLLCQAQPPDDAGLAALSAELADQLAQLPGEVLLVSNEVGLGVVPMGALSRRFVDEAGRLNQALAARAQRVAFVAAGLPLWLKGTAPSAFGVAHE</sequence>
<dbReference type="SUPFAM" id="SSF52540">
    <property type="entry name" value="P-loop containing nucleoside triphosphate hydrolases"/>
    <property type="match status" value="1"/>
</dbReference>
<comment type="pathway">
    <text evidence="5 14">Cofactor biosynthesis; adenosylcobalamin biosynthesis; adenosylcobalamin from cob(II)yrinate a,c-diamide: step 6/7.</text>
</comment>
<evidence type="ECO:0000313" key="15">
    <source>
        <dbReference type="EMBL" id="GAA4493093.1"/>
    </source>
</evidence>
<evidence type="ECO:0000256" key="9">
    <source>
        <dbReference type="ARBA" id="ARBA00022679"/>
    </source>
</evidence>
<protein>
    <recommendedName>
        <fullName evidence="14">Bifunctional adenosylcobalamin biosynthesis protein</fullName>
        <ecNumber evidence="14">2.7.1.156</ecNumber>
        <ecNumber evidence="14">2.7.7.62</ecNumber>
    </recommendedName>
</protein>
<dbReference type="CDD" id="cd00544">
    <property type="entry name" value="CobU"/>
    <property type="match status" value="1"/>
</dbReference>
<dbReference type="InterPro" id="IPR027417">
    <property type="entry name" value="P-loop_NTPase"/>
</dbReference>
<evidence type="ECO:0000256" key="1">
    <source>
        <dbReference type="ARBA" id="ARBA00000312"/>
    </source>
</evidence>
<evidence type="ECO:0000256" key="4">
    <source>
        <dbReference type="ARBA" id="ARBA00003889"/>
    </source>
</evidence>
<evidence type="ECO:0000256" key="5">
    <source>
        <dbReference type="ARBA" id="ARBA00004692"/>
    </source>
</evidence>
<dbReference type="Proteomes" id="UP001501321">
    <property type="component" value="Unassembled WGS sequence"/>
</dbReference>
<dbReference type="Pfam" id="PF02283">
    <property type="entry name" value="CobU"/>
    <property type="match status" value="1"/>
</dbReference>
<proteinExistence type="inferred from homology"/>
<evidence type="ECO:0000256" key="11">
    <source>
        <dbReference type="ARBA" id="ARBA00022777"/>
    </source>
</evidence>
<evidence type="ECO:0000256" key="3">
    <source>
        <dbReference type="ARBA" id="ARBA00001522"/>
    </source>
</evidence>
<dbReference type="Gene3D" id="3.40.50.300">
    <property type="entry name" value="P-loop containing nucleotide triphosphate hydrolases"/>
    <property type="match status" value="1"/>
</dbReference>
<keyword evidence="11 14" id="KW-0418">Kinase</keyword>
<evidence type="ECO:0000256" key="10">
    <source>
        <dbReference type="ARBA" id="ARBA00022741"/>
    </source>
</evidence>
<evidence type="ECO:0000256" key="7">
    <source>
        <dbReference type="ARBA" id="ARBA00007490"/>
    </source>
</evidence>
<evidence type="ECO:0000256" key="2">
    <source>
        <dbReference type="ARBA" id="ARBA00000711"/>
    </source>
</evidence>